<dbReference type="PANTHER" id="PTHR42696">
    <property type="entry name" value="ASPARTATE AMMONIA-LYASE"/>
    <property type="match status" value="1"/>
</dbReference>
<evidence type="ECO:0000313" key="6">
    <source>
        <dbReference type="Proteomes" id="UP000256877"/>
    </source>
</evidence>
<evidence type="ECO:0000259" key="2">
    <source>
        <dbReference type="Pfam" id="PF00206"/>
    </source>
</evidence>
<evidence type="ECO:0000313" key="7">
    <source>
        <dbReference type="Proteomes" id="UP000257123"/>
    </source>
</evidence>
<dbReference type="GO" id="GO:0005829">
    <property type="term" value="C:cytosol"/>
    <property type="evidence" value="ECO:0007669"/>
    <property type="project" value="TreeGrafter"/>
</dbReference>
<dbReference type="InterPro" id="IPR020557">
    <property type="entry name" value="Fumarate_lyase_CS"/>
</dbReference>
<dbReference type="OrthoDB" id="26319at2157"/>
<dbReference type="PANTHER" id="PTHR42696:SF2">
    <property type="entry name" value="ASPARTATE AMMONIA-LYASE"/>
    <property type="match status" value="1"/>
</dbReference>
<accession>A0A371R5F1</accession>
<dbReference type="InterPro" id="IPR018951">
    <property type="entry name" value="Fumarase_C_C"/>
</dbReference>
<dbReference type="GO" id="GO:0008797">
    <property type="term" value="F:aspartate ammonia-lyase activity"/>
    <property type="evidence" value="ECO:0007669"/>
    <property type="project" value="TreeGrafter"/>
</dbReference>
<organism evidence="5 6">
    <name type="scientific">Pyrobaculum aerophilum</name>
    <dbReference type="NCBI Taxonomy" id="13773"/>
    <lineage>
        <taxon>Archaea</taxon>
        <taxon>Thermoproteota</taxon>
        <taxon>Thermoprotei</taxon>
        <taxon>Thermoproteales</taxon>
        <taxon>Thermoproteaceae</taxon>
        <taxon>Pyrobaculum</taxon>
    </lineage>
</organism>
<name>A0A371R5F1_9CREN</name>
<evidence type="ECO:0000313" key="4">
    <source>
        <dbReference type="EMBL" id="RFA93046.1"/>
    </source>
</evidence>
<dbReference type="InterPro" id="IPR024083">
    <property type="entry name" value="Fumarase/histidase_N"/>
</dbReference>
<dbReference type="Gene3D" id="1.10.40.30">
    <property type="entry name" value="Fumarase/aspartase (C-terminal domain)"/>
    <property type="match status" value="1"/>
</dbReference>
<dbReference type="EMBL" id="NMUE01000073">
    <property type="protein sequence ID" value="RFA93046.1"/>
    <property type="molecule type" value="Genomic_DNA"/>
</dbReference>
<dbReference type="Gene3D" id="1.20.200.10">
    <property type="entry name" value="Fumarase/aspartase (Central domain)"/>
    <property type="match status" value="1"/>
</dbReference>
<dbReference type="Proteomes" id="UP000257123">
    <property type="component" value="Unassembled WGS sequence"/>
</dbReference>
<dbReference type="Pfam" id="PF10415">
    <property type="entry name" value="FumaraseC_C"/>
    <property type="match status" value="1"/>
</dbReference>
<comment type="caution">
    <text evidence="5">The sequence shown here is derived from an EMBL/GenBank/DDBJ whole genome shotgun (WGS) entry which is preliminary data.</text>
</comment>
<protein>
    <submittedName>
        <fullName evidence="5">Fumarate hydratase</fullName>
    </submittedName>
</protein>
<dbReference type="Pfam" id="PF00206">
    <property type="entry name" value="Lyase_1"/>
    <property type="match status" value="1"/>
</dbReference>
<dbReference type="GO" id="GO:0006099">
    <property type="term" value="P:tricarboxylic acid cycle"/>
    <property type="evidence" value="ECO:0007669"/>
    <property type="project" value="InterPro"/>
</dbReference>
<feature type="domain" description="Fumarate lyase N-terminal" evidence="2">
    <location>
        <begin position="7"/>
        <end position="315"/>
    </location>
</feature>
<dbReference type="PROSITE" id="PS00163">
    <property type="entry name" value="FUMARATE_LYASES"/>
    <property type="match status" value="1"/>
</dbReference>
<dbReference type="EMBL" id="NMUF01000007">
    <property type="protein sequence ID" value="RFA99305.1"/>
    <property type="molecule type" value="Genomic_DNA"/>
</dbReference>
<dbReference type="InterPro" id="IPR008948">
    <property type="entry name" value="L-Aspartase-like"/>
</dbReference>
<reference evidence="6 7" key="1">
    <citation type="submission" date="2017-07" db="EMBL/GenBank/DDBJ databases">
        <title>Draft genome sequence of aerobic hyperthermophilic archaea, Pyrobaculum aerophilum YKB31 and YKB32.</title>
        <authorList>
            <person name="Mochizuki T."/>
            <person name="Berliner A.J."/>
            <person name="Yoshida-Takashima Y."/>
            <person name="Takaki Y."/>
            <person name="Nunoura T."/>
            <person name="Takai K."/>
        </authorList>
    </citation>
    <scope>NUCLEOTIDE SEQUENCE [LARGE SCALE GENOMIC DNA]</scope>
    <source>
        <strain evidence="4 7">YKB31</strain>
        <strain evidence="5 6">YKB32</strain>
    </source>
</reference>
<feature type="domain" description="Fumarase C C-terminal" evidence="3">
    <location>
        <begin position="381"/>
        <end position="426"/>
    </location>
</feature>
<dbReference type="InterPro" id="IPR000362">
    <property type="entry name" value="Fumarate_lyase_fam"/>
</dbReference>
<dbReference type="PRINTS" id="PR00149">
    <property type="entry name" value="FUMRATELYASE"/>
</dbReference>
<dbReference type="AlphaFoldDB" id="A0A371R5F1"/>
<evidence type="ECO:0000259" key="3">
    <source>
        <dbReference type="Pfam" id="PF10415"/>
    </source>
</evidence>
<sequence>MYYVAKASQLFIESGTKFQRDIIWAMGVMKFAAARANAELGLLSWEKANAIIDVAREIMEGLHDGRIVVDVFQTGSGTGLNMNVNEVIAQRALEKFGISLHPNDDVNLGQSSNDVVPTAIRLAVIKAWSDKLRPKLIKLIDALGAKAEEFKTVVKAGRTHLRDALPVTFGQELSGYRDAFARDLKALESLGEFVKEVPIGGTAVGTGVNTHPSFGERVVEIINAETGLAIKRGNPFTEMKLLTDILLFSGGLRALAVDLLRLCQDLRLMFSGPYTGLGEIELPSQEEVPGSSAMPGKTNPVTLEATMQAVVYVLGLDDTVKWAASLGELELAMGIPVAGWATVREVEVLAEALGEITDLVILNMKPKVDVMKSYAERSAALITLLAPIMGYDKAKEMAGRSIRDVLREMGLDESEIEKLLDPANLTTPGFKVRRRHKNGSQS</sequence>
<evidence type="ECO:0000256" key="1">
    <source>
        <dbReference type="ARBA" id="ARBA00023239"/>
    </source>
</evidence>
<dbReference type="RefSeq" id="WP_116422102.1">
    <property type="nucleotide sequence ID" value="NZ_NMUE01000073.1"/>
</dbReference>
<gene>
    <name evidence="4" type="ORF">CGL51_13650</name>
    <name evidence="5" type="ORF">CGL52_03760</name>
</gene>
<dbReference type="InterPro" id="IPR051546">
    <property type="entry name" value="Aspartate_Ammonia-Lyase"/>
</dbReference>
<dbReference type="GO" id="GO:0006531">
    <property type="term" value="P:aspartate metabolic process"/>
    <property type="evidence" value="ECO:0007669"/>
    <property type="project" value="TreeGrafter"/>
</dbReference>
<proteinExistence type="predicted"/>
<dbReference type="SUPFAM" id="SSF48557">
    <property type="entry name" value="L-aspartase-like"/>
    <property type="match status" value="1"/>
</dbReference>
<dbReference type="InterPro" id="IPR022761">
    <property type="entry name" value="Fumarate_lyase_N"/>
</dbReference>
<keyword evidence="1" id="KW-0456">Lyase</keyword>
<dbReference type="PRINTS" id="PR00145">
    <property type="entry name" value="ARGSUCLYASE"/>
</dbReference>
<dbReference type="Proteomes" id="UP000256877">
    <property type="component" value="Unassembled WGS sequence"/>
</dbReference>
<dbReference type="Gene3D" id="1.10.275.10">
    <property type="entry name" value="Fumarase/aspartase (N-terminal domain)"/>
    <property type="match status" value="1"/>
</dbReference>
<evidence type="ECO:0000313" key="5">
    <source>
        <dbReference type="EMBL" id="RFA99305.1"/>
    </source>
</evidence>